<evidence type="ECO:0000256" key="3">
    <source>
        <dbReference type="SAM" id="SignalP"/>
    </source>
</evidence>
<keyword evidence="3" id="KW-0732">Signal</keyword>
<dbReference type="AlphaFoldDB" id="A0A8T3CMX1"/>
<keyword evidence="6" id="KW-1185">Reference proteome</keyword>
<keyword evidence="2" id="KW-0812">Transmembrane</keyword>
<feature type="chain" id="PRO_5035841006" description="Ig-like domain-containing protein" evidence="3">
    <location>
        <begin position="23"/>
        <end position="256"/>
    </location>
</feature>
<evidence type="ECO:0000256" key="2">
    <source>
        <dbReference type="SAM" id="Phobius"/>
    </source>
</evidence>
<evidence type="ECO:0000256" key="1">
    <source>
        <dbReference type="SAM" id="MobiDB-lite"/>
    </source>
</evidence>
<feature type="transmembrane region" description="Helical" evidence="2">
    <location>
        <begin position="196"/>
        <end position="220"/>
    </location>
</feature>
<dbReference type="InterPro" id="IPR013783">
    <property type="entry name" value="Ig-like_fold"/>
</dbReference>
<evidence type="ECO:0000313" key="5">
    <source>
        <dbReference type="EMBL" id="KAI1885170.1"/>
    </source>
</evidence>
<keyword evidence="2" id="KW-0472">Membrane</keyword>
<dbReference type="PANTHER" id="PTHR44663">
    <property type="entry name" value="JUNCTIONAL ADHESION MOLECULE B"/>
    <property type="match status" value="1"/>
</dbReference>
<sequence>MKRGTLLISAFLLLLQSRGCAPVTVSSSKPRVEIREHEDAVLSCEFKTEKDDHPRIEWKKKGKDISYIYLDGEFKGSFAGRAKIEGATVTLYKATQKDTGEYRCEVTARHDSVKLGETYVTLKVLVPPHTPSCEIPTSALTGLWWRCADTHSGTLHFRTVSRADSGQYRCEASNGVGAPKSCEGKHLKIDDMNMTLILAAGGGGLFLLSVCFLGICCACWRCCRKSKKGSKASPYNRSDSPLPNPRNYKHTQSFML</sequence>
<proteinExistence type="predicted"/>
<dbReference type="GO" id="GO:0098636">
    <property type="term" value="C:protein complex involved in cell adhesion"/>
    <property type="evidence" value="ECO:0007669"/>
    <property type="project" value="TreeGrafter"/>
</dbReference>
<dbReference type="SMART" id="SM00408">
    <property type="entry name" value="IGc2"/>
    <property type="match status" value="2"/>
</dbReference>
<feature type="signal peptide" evidence="3">
    <location>
        <begin position="1"/>
        <end position="22"/>
    </location>
</feature>
<gene>
    <name evidence="5" type="ORF">AGOR_G00217430</name>
</gene>
<dbReference type="PANTHER" id="PTHR44663:SF2">
    <property type="entry name" value="JUNCTIONAL ADHESION MOLECULE B"/>
    <property type="match status" value="1"/>
</dbReference>
<dbReference type="OrthoDB" id="10015491at2759"/>
<dbReference type="GO" id="GO:0007159">
    <property type="term" value="P:leukocyte cell-cell adhesion"/>
    <property type="evidence" value="ECO:0007669"/>
    <property type="project" value="TreeGrafter"/>
</dbReference>
<dbReference type="SUPFAM" id="SSF48726">
    <property type="entry name" value="Immunoglobulin"/>
    <property type="match status" value="2"/>
</dbReference>
<organism evidence="5 6">
    <name type="scientific">Albula goreensis</name>
    <dbReference type="NCBI Taxonomy" id="1534307"/>
    <lineage>
        <taxon>Eukaryota</taxon>
        <taxon>Metazoa</taxon>
        <taxon>Chordata</taxon>
        <taxon>Craniata</taxon>
        <taxon>Vertebrata</taxon>
        <taxon>Euteleostomi</taxon>
        <taxon>Actinopterygii</taxon>
        <taxon>Neopterygii</taxon>
        <taxon>Teleostei</taxon>
        <taxon>Albuliformes</taxon>
        <taxon>Albulidae</taxon>
        <taxon>Albula</taxon>
    </lineage>
</organism>
<dbReference type="SMART" id="SM00409">
    <property type="entry name" value="IG"/>
    <property type="match status" value="2"/>
</dbReference>
<reference evidence="5" key="1">
    <citation type="submission" date="2021-01" db="EMBL/GenBank/DDBJ databases">
        <authorList>
            <person name="Zahm M."/>
            <person name="Roques C."/>
            <person name="Cabau C."/>
            <person name="Klopp C."/>
            <person name="Donnadieu C."/>
            <person name="Jouanno E."/>
            <person name="Lampietro C."/>
            <person name="Louis A."/>
            <person name="Herpin A."/>
            <person name="Echchiki A."/>
            <person name="Berthelot C."/>
            <person name="Parey E."/>
            <person name="Roest-Crollius H."/>
            <person name="Braasch I."/>
            <person name="Postlethwait J."/>
            <person name="Bobe J."/>
            <person name="Montfort J."/>
            <person name="Bouchez O."/>
            <person name="Begum T."/>
            <person name="Mejri S."/>
            <person name="Adams A."/>
            <person name="Chen W.-J."/>
            <person name="Guiguen Y."/>
        </authorList>
    </citation>
    <scope>NUCLEOTIDE SEQUENCE</scope>
    <source>
        <tissue evidence="5">Blood</tissue>
    </source>
</reference>
<dbReference type="InterPro" id="IPR036179">
    <property type="entry name" value="Ig-like_dom_sf"/>
</dbReference>
<dbReference type="GO" id="GO:0070160">
    <property type="term" value="C:tight junction"/>
    <property type="evidence" value="ECO:0007669"/>
    <property type="project" value="TreeGrafter"/>
</dbReference>
<protein>
    <recommendedName>
        <fullName evidence="4">Ig-like domain-containing protein</fullName>
    </recommendedName>
</protein>
<keyword evidence="2" id="KW-1133">Transmembrane helix</keyword>
<feature type="region of interest" description="Disordered" evidence="1">
    <location>
        <begin position="227"/>
        <end position="246"/>
    </location>
</feature>
<dbReference type="Pfam" id="PF13927">
    <property type="entry name" value="Ig_3"/>
    <property type="match status" value="1"/>
</dbReference>
<dbReference type="Proteomes" id="UP000829720">
    <property type="component" value="Unassembled WGS sequence"/>
</dbReference>
<accession>A0A8T3CMX1</accession>
<dbReference type="InterPro" id="IPR007110">
    <property type="entry name" value="Ig-like_dom"/>
</dbReference>
<dbReference type="GO" id="GO:0005886">
    <property type="term" value="C:plasma membrane"/>
    <property type="evidence" value="ECO:0007669"/>
    <property type="project" value="TreeGrafter"/>
</dbReference>
<name>A0A8T3CMX1_9TELE</name>
<dbReference type="GO" id="GO:0009986">
    <property type="term" value="C:cell surface"/>
    <property type="evidence" value="ECO:0007669"/>
    <property type="project" value="TreeGrafter"/>
</dbReference>
<dbReference type="InterPro" id="IPR003599">
    <property type="entry name" value="Ig_sub"/>
</dbReference>
<dbReference type="PROSITE" id="PS50835">
    <property type="entry name" value="IG_LIKE"/>
    <property type="match status" value="2"/>
</dbReference>
<evidence type="ECO:0000259" key="4">
    <source>
        <dbReference type="PROSITE" id="PS50835"/>
    </source>
</evidence>
<dbReference type="InterPro" id="IPR003598">
    <property type="entry name" value="Ig_sub2"/>
</dbReference>
<feature type="domain" description="Ig-like" evidence="4">
    <location>
        <begin position="22"/>
        <end position="121"/>
    </location>
</feature>
<dbReference type="EMBL" id="JAERUA010000021">
    <property type="protein sequence ID" value="KAI1885170.1"/>
    <property type="molecule type" value="Genomic_DNA"/>
</dbReference>
<dbReference type="InterPro" id="IPR042625">
    <property type="entry name" value="JAM2"/>
</dbReference>
<comment type="caution">
    <text evidence="5">The sequence shown here is derived from an EMBL/GenBank/DDBJ whole genome shotgun (WGS) entry which is preliminary data.</text>
</comment>
<dbReference type="Gene3D" id="2.60.40.10">
    <property type="entry name" value="Immunoglobulins"/>
    <property type="match status" value="2"/>
</dbReference>
<feature type="domain" description="Ig-like" evidence="4">
    <location>
        <begin position="132"/>
        <end position="188"/>
    </location>
</feature>
<evidence type="ECO:0000313" key="6">
    <source>
        <dbReference type="Proteomes" id="UP000829720"/>
    </source>
</evidence>